<dbReference type="NCBIfam" id="TIGR01414">
    <property type="entry name" value="autotrans_barl"/>
    <property type="match status" value="1"/>
</dbReference>
<reference evidence="1 2" key="1">
    <citation type="submission" date="2017-02" db="EMBL/GenBank/DDBJ databases">
        <title>Paraburkholderia sophoroidis sp. nov. and Paraburkholderia steynii sp. nov. rhizobial symbionts of the fynbos legume Hypocalyptus sophoroides.</title>
        <authorList>
            <person name="Steenkamp E.T."/>
            <person name="Beukes C.W."/>
            <person name="Van Zyl E."/>
            <person name="Avontuur J."/>
            <person name="Chan W.Y."/>
            <person name="Hassen A."/>
            <person name="Palmer M."/>
            <person name="Mthombeni L."/>
            <person name="Phalane F."/>
            <person name="Sereme K."/>
            <person name="Venter S.N."/>
        </authorList>
    </citation>
    <scope>NUCLEOTIDE SEQUENCE [LARGE SCALE GENOMIC DNA]</scope>
    <source>
        <strain evidence="1 2">HC1.1ba</strain>
    </source>
</reference>
<organism evidence="1 2">
    <name type="scientific">Paraburkholderia steynii</name>
    <dbReference type="NCBI Taxonomy" id="1245441"/>
    <lineage>
        <taxon>Bacteria</taxon>
        <taxon>Pseudomonadati</taxon>
        <taxon>Pseudomonadota</taxon>
        <taxon>Betaproteobacteria</taxon>
        <taxon>Burkholderiales</taxon>
        <taxon>Burkholderiaceae</taxon>
        <taxon>Paraburkholderia</taxon>
    </lineage>
</organism>
<dbReference type="Proteomes" id="UP000294200">
    <property type="component" value="Unassembled WGS sequence"/>
</dbReference>
<evidence type="ECO:0000313" key="1">
    <source>
        <dbReference type="EMBL" id="TCG02710.1"/>
    </source>
</evidence>
<sequence length="94" mass="10453">MWNWRRRPERRLRRMPVSDLWHDWGGNATAVYSALDTVPVQSSGSRLALGGGVTVALNNRLDLYLSGTYQFAVGSTDGGKRNGITGRAGVRYVW</sequence>
<dbReference type="InterPro" id="IPR006315">
    <property type="entry name" value="OM_autotransptr_brl_dom"/>
</dbReference>
<comment type="caution">
    <text evidence="1">The sequence shown here is derived from an EMBL/GenBank/DDBJ whole genome shotgun (WGS) entry which is preliminary data.</text>
</comment>
<keyword evidence="2" id="KW-1185">Reference proteome</keyword>
<dbReference type="AlphaFoldDB" id="A0A4R0X5P9"/>
<evidence type="ECO:0000313" key="2">
    <source>
        <dbReference type="Proteomes" id="UP000294200"/>
    </source>
</evidence>
<dbReference type="EMBL" id="MWML01000830">
    <property type="protein sequence ID" value="TCG02710.1"/>
    <property type="molecule type" value="Genomic_DNA"/>
</dbReference>
<dbReference type="Gene3D" id="2.40.128.130">
    <property type="entry name" value="Autotransporter beta-domain"/>
    <property type="match status" value="1"/>
</dbReference>
<protein>
    <recommendedName>
        <fullName evidence="3">Autotransporter domain-containing protein</fullName>
    </recommendedName>
</protein>
<dbReference type="GO" id="GO:0019867">
    <property type="term" value="C:outer membrane"/>
    <property type="evidence" value="ECO:0007669"/>
    <property type="project" value="InterPro"/>
</dbReference>
<proteinExistence type="predicted"/>
<dbReference type="SUPFAM" id="SSF103515">
    <property type="entry name" value="Autotransporter"/>
    <property type="match status" value="1"/>
</dbReference>
<dbReference type="InterPro" id="IPR036709">
    <property type="entry name" value="Autotransporte_beta_dom_sf"/>
</dbReference>
<evidence type="ECO:0008006" key="3">
    <source>
        <dbReference type="Google" id="ProtNLM"/>
    </source>
</evidence>
<accession>A0A4R0X5P9</accession>
<gene>
    <name evidence="1" type="ORF">BZM27_53835</name>
</gene>
<name>A0A4R0X5P9_9BURK</name>